<reference evidence="7" key="1">
    <citation type="submission" date="2022-07" db="EMBL/GenBank/DDBJ databases">
        <title>Fungi with potential for degradation of polypropylene.</title>
        <authorList>
            <person name="Gostincar C."/>
        </authorList>
    </citation>
    <scope>NUCLEOTIDE SEQUENCE</scope>
    <source>
        <strain evidence="7">EXF-13287</strain>
    </source>
</reference>
<dbReference type="Gene3D" id="3.40.462.20">
    <property type="match status" value="1"/>
</dbReference>
<evidence type="ECO:0000256" key="5">
    <source>
        <dbReference type="ARBA" id="ARBA00023002"/>
    </source>
</evidence>
<comment type="similarity">
    <text evidence="2">Belongs to the oxygen-dependent FAD-linked oxidoreductase family.</text>
</comment>
<dbReference type="Pfam" id="PF08031">
    <property type="entry name" value="BBE"/>
    <property type="match status" value="1"/>
</dbReference>
<protein>
    <submittedName>
        <fullName evidence="7">FAD-binding domain-containing protein</fullName>
    </submittedName>
</protein>
<evidence type="ECO:0000256" key="4">
    <source>
        <dbReference type="ARBA" id="ARBA00022827"/>
    </source>
</evidence>
<keyword evidence="5" id="KW-0560">Oxidoreductase</keyword>
<comment type="caution">
    <text evidence="7">The sequence shown here is derived from an EMBL/GenBank/DDBJ whole genome shotgun (WGS) entry which is preliminary data.</text>
</comment>
<name>A0AA38R1Y5_9PEZI</name>
<evidence type="ECO:0000259" key="6">
    <source>
        <dbReference type="PROSITE" id="PS51387"/>
    </source>
</evidence>
<dbReference type="InterPro" id="IPR006094">
    <property type="entry name" value="Oxid_FAD_bind_N"/>
</dbReference>
<dbReference type="Gene3D" id="3.30.465.10">
    <property type="match status" value="1"/>
</dbReference>
<dbReference type="EMBL" id="JANBVN010000261">
    <property type="protein sequence ID" value="KAJ9130621.1"/>
    <property type="molecule type" value="Genomic_DNA"/>
</dbReference>
<evidence type="ECO:0000313" key="7">
    <source>
        <dbReference type="EMBL" id="KAJ9130621.1"/>
    </source>
</evidence>
<dbReference type="GO" id="GO:0071949">
    <property type="term" value="F:FAD binding"/>
    <property type="evidence" value="ECO:0007669"/>
    <property type="project" value="InterPro"/>
</dbReference>
<evidence type="ECO:0000256" key="3">
    <source>
        <dbReference type="ARBA" id="ARBA00022630"/>
    </source>
</evidence>
<evidence type="ECO:0000256" key="2">
    <source>
        <dbReference type="ARBA" id="ARBA00005466"/>
    </source>
</evidence>
<dbReference type="PANTHER" id="PTHR42973:SF39">
    <property type="entry name" value="FAD-BINDING PCMH-TYPE DOMAIN-CONTAINING PROTEIN"/>
    <property type="match status" value="1"/>
</dbReference>
<evidence type="ECO:0000256" key="1">
    <source>
        <dbReference type="ARBA" id="ARBA00001974"/>
    </source>
</evidence>
<dbReference type="InterPro" id="IPR016166">
    <property type="entry name" value="FAD-bd_PCMH"/>
</dbReference>
<dbReference type="SUPFAM" id="SSF56176">
    <property type="entry name" value="FAD-binding/transporter-associated domain-like"/>
    <property type="match status" value="1"/>
</dbReference>
<keyword evidence="8" id="KW-1185">Reference proteome</keyword>
<dbReference type="Proteomes" id="UP001174691">
    <property type="component" value="Unassembled WGS sequence"/>
</dbReference>
<dbReference type="InterPro" id="IPR016169">
    <property type="entry name" value="FAD-bd_PCMH_sub2"/>
</dbReference>
<dbReference type="InterPro" id="IPR012951">
    <property type="entry name" value="BBE"/>
</dbReference>
<keyword evidence="4" id="KW-0274">FAD</keyword>
<accession>A0AA38R1Y5</accession>
<evidence type="ECO:0000313" key="8">
    <source>
        <dbReference type="Proteomes" id="UP001174691"/>
    </source>
</evidence>
<dbReference type="PANTHER" id="PTHR42973">
    <property type="entry name" value="BINDING OXIDOREDUCTASE, PUTATIVE (AFU_ORTHOLOGUE AFUA_1G17690)-RELATED"/>
    <property type="match status" value="1"/>
</dbReference>
<dbReference type="GO" id="GO:0016491">
    <property type="term" value="F:oxidoreductase activity"/>
    <property type="evidence" value="ECO:0007669"/>
    <property type="project" value="UniProtKB-KW"/>
</dbReference>
<sequence>MRLIPPLSIGLYAALANADMGKRAAIDDCLTGAGVPTDAPGSAAWKEDVAPFNQRVPYTPVAIVVPSAVAHVQAAVSCAAKVGVKVNAKSGGHSYASFGLGGENGHLVVELDRLNAVTVDLTTKIATIQAGARLGHVATSLYSQGKRAISHGTCPGVGLAGHSLHGGFGFSSHTHGLALDWMAGATVVLANSTVVNCSLTENSDLFWALRGAGSSFGVVTSFKFNTFEAPSVVTVFSATLPWNNAQQAATGWTALQDWVTNTMPAEMNMRVFGMNFGAQLQGLYYGPSSALQQAIAPLMTLLGTSLGQMQQTDYMGGFAAYDNGDQVDVSHPYNLQELFFSKSLVTTALPTSAMQAATSYWFSQARQVSRSWYIIIDMYGGKKAAIPKVPANLTSYAHRDKLFLYEFYDRQYAGAYPSNGFDFLNGWVKAFTDNLTPSQWGMYINYADPTMNQTEAQTNYYRDSLLKLQRVKAQVDPNQLFYYPQSIQPAK</sequence>
<comment type="cofactor">
    <cofactor evidence="1">
        <name>FAD</name>
        <dbReference type="ChEBI" id="CHEBI:57692"/>
    </cofactor>
</comment>
<dbReference type="PROSITE" id="PS51387">
    <property type="entry name" value="FAD_PCMH"/>
    <property type="match status" value="1"/>
</dbReference>
<proteinExistence type="inferred from homology"/>
<dbReference type="Pfam" id="PF01565">
    <property type="entry name" value="FAD_binding_4"/>
    <property type="match status" value="1"/>
</dbReference>
<dbReference type="InterPro" id="IPR050416">
    <property type="entry name" value="FAD-linked_Oxidoreductase"/>
</dbReference>
<feature type="domain" description="FAD-binding PCMH-type" evidence="6">
    <location>
        <begin position="56"/>
        <end position="229"/>
    </location>
</feature>
<keyword evidence="3" id="KW-0285">Flavoprotein</keyword>
<dbReference type="InterPro" id="IPR036318">
    <property type="entry name" value="FAD-bd_PCMH-like_sf"/>
</dbReference>
<gene>
    <name evidence="7" type="ORF">NKR19_g9818</name>
</gene>
<dbReference type="AlphaFoldDB" id="A0AA38R1Y5"/>
<organism evidence="7 8">
    <name type="scientific">Coniochaeta hoffmannii</name>
    <dbReference type="NCBI Taxonomy" id="91930"/>
    <lineage>
        <taxon>Eukaryota</taxon>
        <taxon>Fungi</taxon>
        <taxon>Dikarya</taxon>
        <taxon>Ascomycota</taxon>
        <taxon>Pezizomycotina</taxon>
        <taxon>Sordariomycetes</taxon>
        <taxon>Sordariomycetidae</taxon>
        <taxon>Coniochaetales</taxon>
        <taxon>Coniochaetaceae</taxon>
        <taxon>Coniochaeta</taxon>
    </lineage>
</organism>